<dbReference type="Pfam" id="PF08240">
    <property type="entry name" value="ADH_N"/>
    <property type="match status" value="1"/>
</dbReference>
<dbReference type="InterPro" id="IPR011032">
    <property type="entry name" value="GroES-like_sf"/>
</dbReference>
<evidence type="ECO:0000256" key="6">
    <source>
        <dbReference type="ARBA" id="ARBA00023002"/>
    </source>
</evidence>
<keyword evidence="4" id="KW-0479">Metal-binding</keyword>
<evidence type="ECO:0000256" key="4">
    <source>
        <dbReference type="ARBA" id="ARBA00022723"/>
    </source>
</evidence>
<dbReference type="GO" id="GO:0004022">
    <property type="term" value="F:alcohol dehydrogenase (NAD+) activity"/>
    <property type="evidence" value="ECO:0007669"/>
    <property type="project" value="UniProtKB-EC"/>
</dbReference>
<feature type="domain" description="Enoyl reductase (ER)" evidence="7">
    <location>
        <begin position="10"/>
        <end position="325"/>
    </location>
</feature>
<dbReference type="GO" id="GO:0005737">
    <property type="term" value="C:cytoplasm"/>
    <property type="evidence" value="ECO:0007669"/>
    <property type="project" value="TreeGrafter"/>
</dbReference>
<dbReference type="AlphaFoldDB" id="A0A974SIS0"/>
<dbReference type="SUPFAM" id="SSF50129">
    <property type="entry name" value="GroES-like"/>
    <property type="match status" value="1"/>
</dbReference>
<evidence type="ECO:0000256" key="1">
    <source>
        <dbReference type="ARBA" id="ARBA00001947"/>
    </source>
</evidence>
<evidence type="ECO:0000313" key="9">
    <source>
        <dbReference type="Proteomes" id="UP000596427"/>
    </source>
</evidence>
<organism evidence="8 9">
    <name type="scientific">Xanthobacter dioxanivorans</name>
    <dbReference type="NCBI Taxonomy" id="2528964"/>
    <lineage>
        <taxon>Bacteria</taxon>
        <taxon>Pseudomonadati</taxon>
        <taxon>Pseudomonadota</taxon>
        <taxon>Alphaproteobacteria</taxon>
        <taxon>Hyphomicrobiales</taxon>
        <taxon>Xanthobacteraceae</taxon>
        <taxon>Xanthobacter</taxon>
    </lineage>
</organism>
<dbReference type="EC" id="1.1.1.1" evidence="3"/>
<reference evidence="8 9" key="1">
    <citation type="submission" date="2020-10" db="EMBL/GenBank/DDBJ databases">
        <title>Degradation of 1,4-Dioxane by Xanthobacter sp. YN2, via a Novel Group-2 Soluble Di-Iron Monooxygenase.</title>
        <authorList>
            <person name="Ma F."/>
            <person name="Wang Y."/>
            <person name="Yang J."/>
            <person name="Guo H."/>
            <person name="Su D."/>
            <person name="Yu L."/>
        </authorList>
    </citation>
    <scope>NUCLEOTIDE SEQUENCE [LARGE SCALE GENOMIC DNA]</scope>
    <source>
        <strain evidence="8 9">YN2</strain>
    </source>
</reference>
<comment type="cofactor">
    <cofactor evidence="1">
        <name>Zn(2+)</name>
        <dbReference type="ChEBI" id="CHEBI:29105"/>
    </cofactor>
</comment>
<evidence type="ECO:0000313" key="8">
    <source>
        <dbReference type="EMBL" id="QRG07661.1"/>
    </source>
</evidence>
<dbReference type="EMBL" id="CP063362">
    <property type="protein sequence ID" value="QRG07661.1"/>
    <property type="molecule type" value="Genomic_DNA"/>
</dbReference>
<name>A0A974SIS0_9HYPH</name>
<dbReference type="NCBIfam" id="TIGR02822">
    <property type="entry name" value="adh_fam_2"/>
    <property type="match status" value="1"/>
</dbReference>
<proteinExistence type="inferred from homology"/>
<dbReference type="CDD" id="cd08298">
    <property type="entry name" value="CAD2"/>
    <property type="match status" value="1"/>
</dbReference>
<evidence type="ECO:0000256" key="5">
    <source>
        <dbReference type="ARBA" id="ARBA00022833"/>
    </source>
</evidence>
<accession>A0A974SIS0</accession>
<gene>
    <name evidence="8" type="ORF">EZH22_04505</name>
</gene>
<dbReference type="KEGG" id="xdi:EZH22_04505"/>
<dbReference type="InterPro" id="IPR036291">
    <property type="entry name" value="NAD(P)-bd_dom_sf"/>
</dbReference>
<dbReference type="Gene3D" id="3.90.180.10">
    <property type="entry name" value="Medium-chain alcohol dehydrogenases, catalytic domain"/>
    <property type="match status" value="1"/>
</dbReference>
<dbReference type="SUPFAM" id="SSF51735">
    <property type="entry name" value="NAD(P)-binding Rossmann-fold domains"/>
    <property type="match status" value="1"/>
</dbReference>
<comment type="similarity">
    <text evidence="2">Belongs to the zinc-containing alcohol dehydrogenase family.</text>
</comment>
<dbReference type="PANTHER" id="PTHR42940">
    <property type="entry name" value="ALCOHOL DEHYDROGENASE 1-RELATED"/>
    <property type="match status" value="1"/>
</dbReference>
<sequence>MHAMVLMRAGERLVAETRPDPVPGPGEVVIKVTACGVCRTDLHVVDGELPQTILPIVPGHEIVGRVAGLGAGVTHLRMGERVGVGWLGHACGTCPYCAAHEENLCDAPAFTGCTRDGGFATHTVADAAFVYPLGEAGEDVALAPLLCAGLIGWRTLKMAGEGKRIGLYGFGAAAHIIAQVARWQGREIYAFTRPGDTAAQDFARTLGAVYAGPSDTPSPEPLDAALIFAPAGELVPQALRAVRKGGRVVCGGIHMSDIPGFPYRWLWEERKILSVANLTRDDAREFLELAPKAGVATHVTPYPLAEADTALDDLRHGRLKGAAVLVP</sequence>
<dbReference type="InterPro" id="IPR020843">
    <property type="entry name" value="ER"/>
</dbReference>
<dbReference type="PANTHER" id="PTHR42940:SF8">
    <property type="entry name" value="VACUOLAR PROTEIN SORTING-ASSOCIATED PROTEIN 11"/>
    <property type="match status" value="1"/>
</dbReference>
<dbReference type="Gene3D" id="3.40.50.720">
    <property type="entry name" value="NAD(P)-binding Rossmann-like Domain"/>
    <property type="match status" value="1"/>
</dbReference>
<dbReference type="Proteomes" id="UP000596427">
    <property type="component" value="Chromosome"/>
</dbReference>
<dbReference type="InterPro" id="IPR002328">
    <property type="entry name" value="ADH_Zn_CS"/>
</dbReference>
<dbReference type="SMART" id="SM00829">
    <property type="entry name" value="PKS_ER"/>
    <property type="match status" value="1"/>
</dbReference>
<protein>
    <recommendedName>
        <fullName evidence="3">alcohol dehydrogenase</fullName>
        <ecNumber evidence="3">1.1.1.1</ecNumber>
    </recommendedName>
</protein>
<keyword evidence="6" id="KW-0560">Oxidoreductase</keyword>
<dbReference type="GO" id="GO:0008270">
    <property type="term" value="F:zinc ion binding"/>
    <property type="evidence" value="ECO:0007669"/>
    <property type="project" value="InterPro"/>
</dbReference>
<evidence type="ECO:0000259" key="7">
    <source>
        <dbReference type="SMART" id="SM00829"/>
    </source>
</evidence>
<evidence type="ECO:0000256" key="3">
    <source>
        <dbReference type="ARBA" id="ARBA00013190"/>
    </source>
</evidence>
<dbReference type="InterPro" id="IPR013154">
    <property type="entry name" value="ADH-like_N"/>
</dbReference>
<dbReference type="PROSITE" id="PS00059">
    <property type="entry name" value="ADH_ZINC"/>
    <property type="match status" value="1"/>
</dbReference>
<dbReference type="InterPro" id="IPR014187">
    <property type="entry name" value="ADH_Zn_typ-2"/>
</dbReference>
<keyword evidence="5" id="KW-0862">Zinc</keyword>
<evidence type="ECO:0000256" key="2">
    <source>
        <dbReference type="ARBA" id="ARBA00008072"/>
    </source>
</evidence>
<keyword evidence="9" id="KW-1185">Reference proteome</keyword>
<dbReference type="RefSeq" id="WP_203194576.1">
    <property type="nucleotide sequence ID" value="NZ_CP063362.1"/>
</dbReference>